<dbReference type="AlphaFoldDB" id="A0A426WXA9"/>
<accession>A0A426WXA9</accession>
<sequence length="53" mass="5812">GNGGEEETEVKCEEDEEGWGEVDEGEGEDLWEKVKIAGNKVMGEEEVVKMGVI</sequence>
<dbReference type="Proteomes" id="UP000287651">
    <property type="component" value="Unassembled WGS sequence"/>
</dbReference>
<evidence type="ECO:0000313" key="2">
    <source>
        <dbReference type="EMBL" id="RRT31943.1"/>
    </source>
</evidence>
<feature type="non-terminal residue" evidence="2">
    <location>
        <position position="1"/>
    </location>
</feature>
<reference evidence="2 3" key="1">
    <citation type="journal article" date="2014" name="Agronomy (Basel)">
        <title>A Draft Genome Sequence for Ensete ventricosum, the Drought-Tolerant Tree Against Hunger.</title>
        <authorList>
            <person name="Harrison J."/>
            <person name="Moore K.A."/>
            <person name="Paszkiewicz K."/>
            <person name="Jones T."/>
            <person name="Grant M."/>
            <person name="Ambacheew D."/>
            <person name="Muzemil S."/>
            <person name="Studholme D.J."/>
        </authorList>
    </citation>
    <scope>NUCLEOTIDE SEQUENCE [LARGE SCALE GENOMIC DNA]</scope>
</reference>
<feature type="region of interest" description="Disordered" evidence="1">
    <location>
        <begin position="1"/>
        <end position="26"/>
    </location>
</feature>
<proteinExistence type="predicted"/>
<organism evidence="2 3">
    <name type="scientific">Ensete ventricosum</name>
    <name type="common">Abyssinian banana</name>
    <name type="synonym">Musa ensete</name>
    <dbReference type="NCBI Taxonomy" id="4639"/>
    <lineage>
        <taxon>Eukaryota</taxon>
        <taxon>Viridiplantae</taxon>
        <taxon>Streptophyta</taxon>
        <taxon>Embryophyta</taxon>
        <taxon>Tracheophyta</taxon>
        <taxon>Spermatophyta</taxon>
        <taxon>Magnoliopsida</taxon>
        <taxon>Liliopsida</taxon>
        <taxon>Zingiberales</taxon>
        <taxon>Musaceae</taxon>
        <taxon>Ensete</taxon>
    </lineage>
</organism>
<name>A0A426WXA9_ENSVE</name>
<dbReference type="EMBL" id="AMZH03034673">
    <property type="protein sequence ID" value="RRT31943.1"/>
    <property type="molecule type" value="Genomic_DNA"/>
</dbReference>
<comment type="caution">
    <text evidence="2">The sequence shown here is derived from an EMBL/GenBank/DDBJ whole genome shotgun (WGS) entry which is preliminary data.</text>
</comment>
<protein>
    <submittedName>
        <fullName evidence="2">Uncharacterized protein</fullName>
    </submittedName>
</protein>
<gene>
    <name evidence="2" type="ORF">B296_00056768</name>
</gene>
<evidence type="ECO:0000313" key="3">
    <source>
        <dbReference type="Proteomes" id="UP000287651"/>
    </source>
</evidence>
<evidence type="ECO:0000256" key="1">
    <source>
        <dbReference type="SAM" id="MobiDB-lite"/>
    </source>
</evidence>